<feature type="region of interest" description="Disordered" evidence="1">
    <location>
        <begin position="112"/>
        <end position="209"/>
    </location>
</feature>
<reference evidence="2 3" key="1">
    <citation type="submission" date="2016-07" db="EMBL/GenBank/DDBJ databases">
        <title>Pervasive Adenine N6-methylation of Active Genes in Fungi.</title>
        <authorList>
            <consortium name="DOE Joint Genome Institute"/>
            <person name="Mondo S.J."/>
            <person name="Dannebaum R.O."/>
            <person name="Kuo R.C."/>
            <person name="Labutti K."/>
            <person name="Haridas S."/>
            <person name="Kuo A."/>
            <person name="Salamov A."/>
            <person name="Ahrendt S.R."/>
            <person name="Lipzen A."/>
            <person name="Sullivan W."/>
            <person name="Andreopoulos W.B."/>
            <person name="Clum A."/>
            <person name="Lindquist E."/>
            <person name="Daum C."/>
            <person name="Ramamoorthy G.K."/>
            <person name="Gryganskyi A."/>
            <person name="Culley D."/>
            <person name="Magnuson J.K."/>
            <person name="James T.Y."/>
            <person name="O'Malley M.A."/>
            <person name="Stajich J.E."/>
            <person name="Spatafora J.W."/>
            <person name="Visel A."/>
            <person name="Grigoriev I.V."/>
        </authorList>
    </citation>
    <scope>NUCLEOTIDE SEQUENCE [LARGE SCALE GENOMIC DNA]</scope>
    <source>
        <strain evidence="2 3">NRRL 3301</strain>
    </source>
</reference>
<keyword evidence="3" id="KW-1185">Reference proteome</keyword>
<dbReference type="AlphaFoldDB" id="A0A1X2GFP4"/>
<dbReference type="EMBL" id="MCGT01000017">
    <property type="protein sequence ID" value="ORX52735.1"/>
    <property type="molecule type" value="Genomic_DNA"/>
</dbReference>
<comment type="caution">
    <text evidence="2">The sequence shown here is derived from an EMBL/GenBank/DDBJ whole genome shotgun (WGS) entry which is preliminary data.</text>
</comment>
<evidence type="ECO:0000313" key="2">
    <source>
        <dbReference type="EMBL" id="ORX52735.1"/>
    </source>
</evidence>
<dbReference type="OrthoDB" id="2401156at2759"/>
<accession>A0A1X2GFP4</accession>
<evidence type="ECO:0000256" key="1">
    <source>
        <dbReference type="SAM" id="MobiDB-lite"/>
    </source>
</evidence>
<organism evidence="2 3">
    <name type="scientific">Hesseltinella vesiculosa</name>
    <dbReference type="NCBI Taxonomy" id="101127"/>
    <lineage>
        <taxon>Eukaryota</taxon>
        <taxon>Fungi</taxon>
        <taxon>Fungi incertae sedis</taxon>
        <taxon>Mucoromycota</taxon>
        <taxon>Mucoromycotina</taxon>
        <taxon>Mucoromycetes</taxon>
        <taxon>Mucorales</taxon>
        <taxon>Cunninghamellaceae</taxon>
        <taxon>Hesseltinella</taxon>
    </lineage>
</organism>
<feature type="compositionally biased region" description="Pro residues" evidence="1">
    <location>
        <begin position="137"/>
        <end position="154"/>
    </location>
</feature>
<sequence length="615" mass="67514">MPPATDMDALTDEWVKKLQFEKRVDLNLQLSVPGESGKVQVGDIPQLGLPSLSDQQDLTTMFNSQKEKATPDLPATPTTDSYLQSIVSTPKPVNTTGSCTGAEGCTCYKCKRQRRRAGSRARTAPTLGEIYSQAAPAPTPTPTTAPAPAPPPAAPIVTINPAPPPAEAPATPIPEGRPMVKRAATMPHGHPSPPPDEPSTPVPSMQRKASFVLRKKPSIVSYEKHLPRPTYSSEDSIYGALPRKTSLTDAQSPRNDIEQYNKDTYQISWQEDETGDDILAPLRTFQSIFEEKPVGNDGLSDLLEHRTKELKEQARRDEEIAQQQSIQEASQQKPPRLADCVTQSYRDGPPHKPLTLYHTMKMQDASERMMAYRKALEHCIYADSGLSEWLGKHDDLSPPQLSLGGEKDDRPTFGNKKSKRSILPLVGGRKQKVASEELWQRTTKLTSSPSVYHPQPTDASPADVLSAASALMPAPSVQSLHQSLSKVSLNGKPYDHVDTPSQPLPRARTSIDERSILSTDSETVTHSGRTGKLWSSLGRKASSRLKSHALSSQQHIDKNSIREEPNEAFEKALDDLCEIMSHVDRPVLRSYLEKSNGDYMATLSVIRADVTAGKL</sequence>
<name>A0A1X2GFP4_9FUNG</name>
<dbReference type="Proteomes" id="UP000242146">
    <property type="component" value="Unassembled WGS sequence"/>
</dbReference>
<evidence type="ECO:0000313" key="3">
    <source>
        <dbReference type="Proteomes" id="UP000242146"/>
    </source>
</evidence>
<feature type="compositionally biased region" description="Pro residues" evidence="1">
    <location>
        <begin position="190"/>
        <end position="201"/>
    </location>
</feature>
<gene>
    <name evidence="2" type="ORF">DM01DRAFT_1336510</name>
</gene>
<proteinExistence type="predicted"/>
<feature type="compositionally biased region" description="Low complexity" evidence="1">
    <location>
        <begin position="321"/>
        <end position="332"/>
    </location>
</feature>
<protein>
    <submittedName>
        <fullName evidence="2">Uncharacterized protein</fullName>
    </submittedName>
</protein>
<feature type="region of interest" description="Disordered" evidence="1">
    <location>
        <begin position="313"/>
        <end position="337"/>
    </location>
</feature>
<feature type="region of interest" description="Disordered" evidence="1">
    <location>
        <begin position="398"/>
        <end position="419"/>
    </location>
</feature>